<feature type="chain" id="PRO_5034473606" description="Endonuclease" evidence="11">
    <location>
        <begin position="26"/>
        <end position="321"/>
    </location>
</feature>
<evidence type="ECO:0000313" key="14">
    <source>
        <dbReference type="EMBL" id="KAG2181262.1"/>
    </source>
</evidence>
<dbReference type="GO" id="GO:0046872">
    <property type="term" value="F:metal ion binding"/>
    <property type="evidence" value="ECO:0007669"/>
    <property type="project" value="UniProtKB-KW"/>
</dbReference>
<evidence type="ECO:0000256" key="2">
    <source>
        <dbReference type="ARBA" id="ARBA00010052"/>
    </source>
</evidence>
<name>A0A8H7PVV9_MORIS</name>
<comment type="caution">
    <text evidence="14">The sequence shown here is derived from an EMBL/GenBank/DDBJ whole genome shotgun (WGS) entry which is preliminary data.</text>
</comment>
<organism evidence="14 15">
    <name type="scientific">Mortierella isabellina</name>
    <name type="common">Filamentous fungus</name>
    <name type="synonym">Umbelopsis isabellina</name>
    <dbReference type="NCBI Taxonomy" id="91625"/>
    <lineage>
        <taxon>Eukaryota</taxon>
        <taxon>Fungi</taxon>
        <taxon>Fungi incertae sedis</taxon>
        <taxon>Mucoromycota</taxon>
        <taxon>Mucoromycotina</taxon>
        <taxon>Umbelopsidomycetes</taxon>
        <taxon>Umbelopsidales</taxon>
        <taxon>Umbelopsidaceae</taxon>
        <taxon>Umbelopsis</taxon>
    </lineage>
</organism>
<comment type="similarity">
    <text evidence="2 10">Belongs to the DNA/RNA non-specific endonuclease family.</text>
</comment>
<evidence type="ECO:0000256" key="8">
    <source>
        <dbReference type="PIRSR" id="PIRSR640255-1"/>
    </source>
</evidence>
<protein>
    <recommendedName>
        <fullName evidence="10">Endonuclease</fullName>
        <ecNumber evidence="10">3.1.30.-</ecNumber>
    </recommendedName>
</protein>
<evidence type="ECO:0000256" key="4">
    <source>
        <dbReference type="ARBA" id="ARBA00022723"/>
    </source>
</evidence>
<dbReference type="InterPro" id="IPR040255">
    <property type="entry name" value="Non-specific_endonuclease"/>
</dbReference>
<feature type="domain" description="ENPP1-3/EXOG-like endonuclease/phosphodiesterase" evidence="12">
    <location>
        <begin position="85"/>
        <end position="303"/>
    </location>
</feature>
<keyword evidence="4 9" id="KW-0479">Metal-binding</keyword>
<feature type="signal peptide" evidence="11">
    <location>
        <begin position="1"/>
        <end position="25"/>
    </location>
</feature>
<comment type="cofactor">
    <cofactor evidence="1 10">
        <name>Mg(2+)</name>
        <dbReference type="ChEBI" id="CHEBI:18420"/>
    </cofactor>
</comment>
<dbReference type="GO" id="GO:0003676">
    <property type="term" value="F:nucleic acid binding"/>
    <property type="evidence" value="ECO:0007669"/>
    <property type="project" value="InterPro"/>
</dbReference>
<dbReference type="GO" id="GO:0000014">
    <property type="term" value="F:single-stranded DNA endodeoxyribonuclease activity"/>
    <property type="evidence" value="ECO:0007669"/>
    <property type="project" value="TreeGrafter"/>
</dbReference>
<dbReference type="EMBL" id="JAEPQZ010000005">
    <property type="protein sequence ID" value="KAG2181262.1"/>
    <property type="molecule type" value="Genomic_DNA"/>
</dbReference>
<keyword evidence="3 10" id="KW-0540">Nuclease</keyword>
<evidence type="ECO:0000259" key="13">
    <source>
        <dbReference type="SMART" id="SM00892"/>
    </source>
</evidence>
<dbReference type="SUPFAM" id="SSF54060">
    <property type="entry name" value="His-Me finger endonucleases"/>
    <property type="match status" value="1"/>
</dbReference>
<evidence type="ECO:0000256" key="3">
    <source>
        <dbReference type="ARBA" id="ARBA00022722"/>
    </source>
</evidence>
<dbReference type="Gene3D" id="3.40.570.10">
    <property type="entry name" value="Extracellular Endonuclease, subunit A"/>
    <property type="match status" value="1"/>
</dbReference>
<feature type="binding site" evidence="9">
    <location>
        <position position="182"/>
    </location>
    <ligand>
        <name>Mg(2+)</name>
        <dbReference type="ChEBI" id="CHEBI:18420"/>
        <note>catalytic</note>
    </ligand>
</feature>
<sequence>MLSTHILSFLGGVCFGLLCILWTETAEQAARQLVARAAYGSLAMLASKHSKATTPVPKSTATSRNTSESILQWGHPGPISDDLLRDEYMANFNRRDRLPNWVAEHLDIFSLTAGEGVDRSRSAFAADPDIPTMFRAQLKDYIASGFDRGHQAPAADAVYTQEAMDQTFYLTNMAPQVGIGFNRHCKCSFNWAYVEEFVRDLVGPYTDVWVWTGPLFLPQKGVDNKFYMKYQVLGNPPSIAVPTHFYKVVLAQMNMTDTTYSTAAFLLPNQAIPIATHLTQFKVAKELIERASGLTFLTEKVTKMVRDLCTEVVCDIKPGRP</sequence>
<evidence type="ECO:0000256" key="5">
    <source>
        <dbReference type="ARBA" id="ARBA00022759"/>
    </source>
</evidence>
<accession>A0A8H7PVV9</accession>
<proteinExistence type="inferred from homology"/>
<reference evidence="14" key="1">
    <citation type="submission" date="2020-12" db="EMBL/GenBank/DDBJ databases">
        <title>Metabolic potential, ecology and presence of endohyphal bacteria is reflected in genomic diversity of Mucoromycotina.</title>
        <authorList>
            <person name="Muszewska A."/>
            <person name="Okrasinska A."/>
            <person name="Steczkiewicz K."/>
            <person name="Drgas O."/>
            <person name="Orlowska M."/>
            <person name="Perlinska-Lenart U."/>
            <person name="Aleksandrzak-Piekarczyk T."/>
            <person name="Szatraj K."/>
            <person name="Zielenkiewicz U."/>
            <person name="Pilsyk S."/>
            <person name="Malc E."/>
            <person name="Mieczkowski P."/>
            <person name="Kruszewska J.S."/>
            <person name="Biernat P."/>
            <person name="Pawlowska J."/>
        </authorList>
    </citation>
    <scope>NUCLEOTIDE SEQUENCE</scope>
    <source>
        <strain evidence="14">WA0000067209</strain>
    </source>
</reference>
<dbReference type="EC" id="3.1.30.-" evidence="10"/>
<dbReference type="InterPro" id="IPR018524">
    <property type="entry name" value="DNA/RNA_endonuclease_AS"/>
</dbReference>
<dbReference type="SMART" id="SM00477">
    <property type="entry name" value="NUC"/>
    <property type="match status" value="1"/>
</dbReference>
<dbReference type="PANTHER" id="PTHR13966">
    <property type="entry name" value="ENDONUCLEASE RELATED"/>
    <property type="match status" value="1"/>
</dbReference>
<evidence type="ECO:0000259" key="12">
    <source>
        <dbReference type="SMART" id="SM00477"/>
    </source>
</evidence>
<dbReference type="InterPro" id="IPR044925">
    <property type="entry name" value="His-Me_finger_sf"/>
</dbReference>
<gene>
    <name evidence="14" type="ORF">INT43_008845</name>
</gene>
<dbReference type="AlphaFoldDB" id="A0A8H7PVV9"/>
<feature type="domain" description="DNA/RNA non-specific endonuclease/pyrophosphatase/phosphodiesterase" evidence="13">
    <location>
        <begin position="84"/>
        <end position="303"/>
    </location>
</feature>
<dbReference type="GO" id="GO:0006309">
    <property type="term" value="P:apoptotic DNA fragmentation"/>
    <property type="evidence" value="ECO:0007669"/>
    <property type="project" value="TreeGrafter"/>
</dbReference>
<keyword evidence="15" id="KW-1185">Reference proteome</keyword>
<dbReference type="InterPro" id="IPR001604">
    <property type="entry name" value="Endo_G_ENPP1-like_dom"/>
</dbReference>
<evidence type="ECO:0000313" key="15">
    <source>
        <dbReference type="Proteomes" id="UP000654370"/>
    </source>
</evidence>
<dbReference type="Pfam" id="PF01223">
    <property type="entry name" value="Endonuclease_NS"/>
    <property type="match status" value="1"/>
</dbReference>
<dbReference type="SMART" id="SM00892">
    <property type="entry name" value="Endonuclease_NS"/>
    <property type="match status" value="1"/>
</dbReference>
<dbReference type="GO" id="GO:0004521">
    <property type="term" value="F:RNA endonuclease activity"/>
    <property type="evidence" value="ECO:0007669"/>
    <property type="project" value="TreeGrafter"/>
</dbReference>
<evidence type="ECO:0000256" key="11">
    <source>
        <dbReference type="SAM" id="SignalP"/>
    </source>
</evidence>
<dbReference type="OrthoDB" id="5418055at2759"/>
<evidence type="ECO:0000256" key="1">
    <source>
        <dbReference type="ARBA" id="ARBA00001946"/>
    </source>
</evidence>
<dbReference type="InterPro" id="IPR020821">
    <property type="entry name" value="ENPP1-3/EXOG-like_nuc-like"/>
</dbReference>
<dbReference type="PROSITE" id="PS01070">
    <property type="entry name" value="NUCLEASE_NON_SPEC"/>
    <property type="match status" value="1"/>
</dbReference>
<keyword evidence="5 10" id="KW-0255">Endonuclease</keyword>
<keyword evidence="11" id="KW-0732">Signal</keyword>
<evidence type="ECO:0000256" key="9">
    <source>
        <dbReference type="PIRSR" id="PIRSR640255-2"/>
    </source>
</evidence>
<evidence type="ECO:0000256" key="6">
    <source>
        <dbReference type="ARBA" id="ARBA00022801"/>
    </source>
</evidence>
<keyword evidence="6 10" id="KW-0378">Hydrolase</keyword>
<dbReference type="InterPro" id="IPR044929">
    <property type="entry name" value="DNA/RNA_non-sp_Endonuclease_sf"/>
</dbReference>
<evidence type="ECO:0000256" key="10">
    <source>
        <dbReference type="RuleBase" id="RU366055"/>
    </source>
</evidence>
<dbReference type="PANTHER" id="PTHR13966:SF5">
    <property type="entry name" value="ENDONUCLEASE G, MITOCHONDRIAL"/>
    <property type="match status" value="1"/>
</dbReference>
<feature type="active site" description="Proton acceptor" evidence="8">
    <location>
        <position position="150"/>
    </location>
</feature>
<keyword evidence="7" id="KW-0460">Magnesium</keyword>
<evidence type="ECO:0000256" key="7">
    <source>
        <dbReference type="ARBA" id="ARBA00022842"/>
    </source>
</evidence>
<dbReference type="GO" id="GO:0005634">
    <property type="term" value="C:nucleus"/>
    <property type="evidence" value="ECO:0007669"/>
    <property type="project" value="TreeGrafter"/>
</dbReference>
<dbReference type="Proteomes" id="UP000654370">
    <property type="component" value="Unassembled WGS sequence"/>
</dbReference>
<dbReference type="CDD" id="cd00091">
    <property type="entry name" value="NUC"/>
    <property type="match status" value="1"/>
</dbReference>
<dbReference type="GO" id="GO:0005743">
    <property type="term" value="C:mitochondrial inner membrane"/>
    <property type="evidence" value="ECO:0007669"/>
    <property type="project" value="TreeGrafter"/>
</dbReference>